<sequence length="614" mass="65058">MVETSTSMKSTSSSESTLKSTASPPHTSESATTSISSSTNVSETSTSTSSTEMPPTTPTLSSTESVITHSSLETTERPFTVETSSSITSPSSTESTPESTASPPHTSESATTSISSSANVSETSTSTSSTETSSFSSPTSSLTHSSSSTTVETSTLETSSSLTSGVSSSDVTVLLSTTNRPSSTSGTSISEFSTSPSSIETKTVPQTFSSVVSSHGPNRSTASAEIPPLPSTVPVISSRSTHPSSTNSRTSYSVPTSTEAPSSALPAVICHNGGTPQGSRCVCPPLFTGPRCQEVLNEIVAEVTATIKVVVEVTNWNYSSEMQDLSSNVSRTFVRAFEAQMDIFYRMIIPHFQGIKVIQLSKGSVVVRHDVLFFTPFSGFNASYNTTLHTVREHLEKSQTQCRKGMMCFNNTSAYAVGLGQEEPCRNPQIPPLLQPYYVASNVSGQLQCVSNCSVWHPDPFTCVRGSCVLQTSGPSCYCEQSDLYWYVGSRCEQSISKVGVGVGVALALAALLLLILVLAVLLCWRGCRRKGKDGGRPKGAADEENWYENESAWDADPRGPPGQSPEASSLPESEGGSRSDQTSSSGQGSFRPCLDKVDTSLQTRIARPQLTRL</sequence>
<comment type="caution">
    <text evidence="1">The sequence shown here is derived from an EMBL/GenBank/DDBJ whole genome shotgun (WGS) entry which is preliminary data.</text>
</comment>
<dbReference type="EMBL" id="CM037628">
    <property type="protein sequence ID" value="KAH7997435.1"/>
    <property type="molecule type" value="Genomic_DNA"/>
</dbReference>
<proteinExistence type="predicted"/>
<accession>A0ACB8EY22</accession>
<reference evidence="1" key="1">
    <citation type="submission" date="2021-08" db="EMBL/GenBank/DDBJ databases">
        <title>The first chromosome-level gecko genome reveals the dynamic sex chromosomes of Neotropical dwarf geckos (Sphaerodactylidae: Sphaerodactylus).</title>
        <authorList>
            <person name="Pinto B.J."/>
            <person name="Keating S.E."/>
            <person name="Gamble T."/>
        </authorList>
    </citation>
    <scope>NUCLEOTIDE SEQUENCE</scope>
    <source>
        <strain evidence="1">TG3544</strain>
    </source>
</reference>
<keyword evidence="2" id="KW-1185">Reference proteome</keyword>
<gene>
    <name evidence="1" type="ORF">K3G42_015357</name>
</gene>
<dbReference type="Proteomes" id="UP000827872">
    <property type="component" value="Linkage Group LG15"/>
</dbReference>
<evidence type="ECO:0000313" key="2">
    <source>
        <dbReference type="Proteomes" id="UP000827872"/>
    </source>
</evidence>
<evidence type="ECO:0000313" key="1">
    <source>
        <dbReference type="EMBL" id="KAH7997435.1"/>
    </source>
</evidence>
<name>A0ACB8EY22_9SAUR</name>
<organism evidence="1 2">
    <name type="scientific">Sphaerodactylus townsendi</name>
    <dbReference type="NCBI Taxonomy" id="933632"/>
    <lineage>
        <taxon>Eukaryota</taxon>
        <taxon>Metazoa</taxon>
        <taxon>Chordata</taxon>
        <taxon>Craniata</taxon>
        <taxon>Vertebrata</taxon>
        <taxon>Euteleostomi</taxon>
        <taxon>Lepidosauria</taxon>
        <taxon>Squamata</taxon>
        <taxon>Bifurcata</taxon>
        <taxon>Gekkota</taxon>
        <taxon>Sphaerodactylidae</taxon>
        <taxon>Sphaerodactylus</taxon>
    </lineage>
</organism>
<protein>
    <submittedName>
        <fullName evidence="1">Uncharacterized protein</fullName>
    </submittedName>
</protein>